<reference evidence="4 5" key="1">
    <citation type="submission" date="2017-11" db="EMBL/GenBank/DDBJ databases">
        <title>Genome sequence of Mesoplasma coleopterae BARC 779 (ATCC 49583).</title>
        <authorList>
            <person name="Lo W.-S."/>
            <person name="Kuo C.-H."/>
        </authorList>
    </citation>
    <scope>NUCLEOTIDE SEQUENCE [LARGE SCALE GENOMIC DNA]</scope>
    <source>
        <strain evidence="4 5">BARC 779</strain>
    </source>
</reference>
<dbReference type="PROSITE" id="PS50937">
    <property type="entry name" value="HTH_MERR_2"/>
    <property type="match status" value="1"/>
</dbReference>
<dbReference type="KEGG" id="mcol:MCOLE_v1c02720"/>
<evidence type="ECO:0000259" key="3">
    <source>
        <dbReference type="PROSITE" id="PS50937"/>
    </source>
</evidence>
<keyword evidence="1" id="KW-0238">DNA-binding</keyword>
<evidence type="ECO:0000256" key="1">
    <source>
        <dbReference type="ARBA" id="ARBA00023125"/>
    </source>
</evidence>
<dbReference type="Gene3D" id="1.10.1660.10">
    <property type="match status" value="1"/>
</dbReference>
<dbReference type="GO" id="GO:0003700">
    <property type="term" value="F:DNA-binding transcription factor activity"/>
    <property type="evidence" value="ECO:0007669"/>
    <property type="project" value="InterPro"/>
</dbReference>
<gene>
    <name evidence="4" type="ORF">MCOLE_v1c02720</name>
</gene>
<keyword evidence="2" id="KW-0175">Coiled coil</keyword>
<evidence type="ECO:0000256" key="2">
    <source>
        <dbReference type="SAM" id="Coils"/>
    </source>
</evidence>
<dbReference type="EMBL" id="CP024968">
    <property type="protein sequence ID" value="ATZ20786.1"/>
    <property type="molecule type" value="Genomic_DNA"/>
</dbReference>
<accession>A0A2K8P283</accession>
<dbReference type="SUPFAM" id="SSF46955">
    <property type="entry name" value="Putative DNA-binding domain"/>
    <property type="match status" value="1"/>
</dbReference>
<dbReference type="AlphaFoldDB" id="A0A2K8P283"/>
<dbReference type="PANTHER" id="PTHR30204">
    <property type="entry name" value="REDOX-CYCLING DRUG-SENSING TRANSCRIPTIONAL ACTIVATOR SOXR"/>
    <property type="match status" value="1"/>
</dbReference>
<dbReference type="InterPro" id="IPR047057">
    <property type="entry name" value="MerR_fam"/>
</dbReference>
<proteinExistence type="predicted"/>
<dbReference type="InterPro" id="IPR000551">
    <property type="entry name" value="MerR-type_HTH_dom"/>
</dbReference>
<dbReference type="PANTHER" id="PTHR30204:SF82">
    <property type="entry name" value="TRANSCRIPTIONAL REGULATOR, MERR FAMILY"/>
    <property type="match status" value="1"/>
</dbReference>
<protein>
    <recommendedName>
        <fullName evidence="3">HTH merR-type domain-containing protein</fullName>
    </recommendedName>
</protein>
<dbReference type="Proteomes" id="UP000232221">
    <property type="component" value="Chromosome"/>
</dbReference>
<dbReference type="OrthoDB" id="9811174at2"/>
<dbReference type="CDD" id="cd01109">
    <property type="entry name" value="HTH_YyaN"/>
    <property type="match status" value="1"/>
</dbReference>
<dbReference type="InterPro" id="IPR009061">
    <property type="entry name" value="DNA-bd_dom_put_sf"/>
</dbReference>
<sequence>MEKLYIKDISKELSIPEYVLRFYDKKGLFPFFERDENNYRYIEREKLEWVRIVSCLKKSGMPLNKISEYIDLALQGKNTYPKRLEMMIEQEKLVLEKMKDLQEQLDYIKYKKKFYENN</sequence>
<name>A0A2K8P283_9MOLU</name>
<dbReference type="Pfam" id="PF13411">
    <property type="entry name" value="MerR_1"/>
    <property type="match status" value="1"/>
</dbReference>
<dbReference type="RefSeq" id="WP_100670799.1">
    <property type="nucleotide sequence ID" value="NZ_CP024968.1"/>
</dbReference>
<evidence type="ECO:0000313" key="4">
    <source>
        <dbReference type="EMBL" id="ATZ20786.1"/>
    </source>
</evidence>
<dbReference type="GO" id="GO:0003677">
    <property type="term" value="F:DNA binding"/>
    <property type="evidence" value="ECO:0007669"/>
    <property type="project" value="UniProtKB-KW"/>
</dbReference>
<evidence type="ECO:0000313" key="5">
    <source>
        <dbReference type="Proteomes" id="UP000232221"/>
    </source>
</evidence>
<dbReference type="SMART" id="SM00422">
    <property type="entry name" value="HTH_MERR"/>
    <property type="match status" value="1"/>
</dbReference>
<keyword evidence="5" id="KW-1185">Reference proteome</keyword>
<feature type="domain" description="HTH merR-type" evidence="3">
    <location>
        <begin position="3"/>
        <end position="72"/>
    </location>
</feature>
<feature type="coiled-coil region" evidence="2">
    <location>
        <begin position="84"/>
        <end position="118"/>
    </location>
</feature>
<organism evidence="4 5">
    <name type="scientific">Mesoplasma coleopterae</name>
    <dbReference type="NCBI Taxonomy" id="324078"/>
    <lineage>
        <taxon>Bacteria</taxon>
        <taxon>Bacillati</taxon>
        <taxon>Mycoplasmatota</taxon>
        <taxon>Mollicutes</taxon>
        <taxon>Entomoplasmatales</taxon>
        <taxon>Entomoplasmataceae</taxon>
        <taxon>Mesoplasma</taxon>
    </lineage>
</organism>